<feature type="transmembrane region" description="Helical" evidence="1">
    <location>
        <begin position="88"/>
        <end position="117"/>
    </location>
</feature>
<keyword evidence="1" id="KW-0812">Transmembrane</keyword>
<keyword evidence="1" id="KW-0472">Membrane</keyword>
<feature type="transmembrane region" description="Helical" evidence="1">
    <location>
        <begin position="48"/>
        <end position="68"/>
    </location>
</feature>
<keyword evidence="1" id="KW-1133">Transmembrane helix</keyword>
<dbReference type="OrthoDB" id="1754824at2"/>
<dbReference type="Proteomes" id="UP000243255">
    <property type="component" value="Unassembled WGS sequence"/>
</dbReference>
<organism evidence="2 3">
    <name type="scientific">Asaccharospora irregularis DSM 2635</name>
    <dbReference type="NCBI Taxonomy" id="1121321"/>
    <lineage>
        <taxon>Bacteria</taxon>
        <taxon>Bacillati</taxon>
        <taxon>Bacillota</taxon>
        <taxon>Clostridia</taxon>
        <taxon>Peptostreptococcales</taxon>
        <taxon>Peptostreptococcaceae</taxon>
        <taxon>Asaccharospora</taxon>
    </lineage>
</organism>
<evidence type="ECO:0000313" key="3">
    <source>
        <dbReference type="Proteomes" id="UP000243255"/>
    </source>
</evidence>
<evidence type="ECO:0000256" key="1">
    <source>
        <dbReference type="SAM" id="Phobius"/>
    </source>
</evidence>
<proteinExistence type="predicted"/>
<reference evidence="3" key="1">
    <citation type="submission" date="2016-11" db="EMBL/GenBank/DDBJ databases">
        <authorList>
            <person name="Varghese N."/>
            <person name="Submissions S."/>
        </authorList>
    </citation>
    <scope>NUCLEOTIDE SEQUENCE [LARGE SCALE GENOMIC DNA]</scope>
    <source>
        <strain evidence="3">DSM 2635</strain>
    </source>
</reference>
<sequence>MNSKFLSWYTQSLGGTLGIVACVYAYLNGYMHIYGNIVKFFDYIGMSGVIGSCFLLPLCIITLLFGVIKSYTEDLSQKNFLGIPLSNINQIVIVSTVVVGFLGARISFIIPTIFILFDNYTQTEAFNNFKDKLLNSKATAIPQGLEKTLVIDEKTCEDKTMSLIEDDKYLKVLKTKETIAIDLLHKNSSKKFIMDITGFSLEEIEHLEKRLKTKAF</sequence>
<feature type="transmembrane region" description="Helical" evidence="1">
    <location>
        <begin position="6"/>
        <end position="27"/>
    </location>
</feature>
<keyword evidence="3" id="KW-1185">Reference proteome</keyword>
<dbReference type="RefSeq" id="WP_073123925.1">
    <property type="nucleotide sequence ID" value="NZ_BAABCH010000103.1"/>
</dbReference>
<protein>
    <submittedName>
        <fullName evidence="2">Uncharacterized protein</fullName>
    </submittedName>
</protein>
<dbReference type="STRING" id="1121321.SAMN04488530_103111"/>
<evidence type="ECO:0000313" key="2">
    <source>
        <dbReference type="EMBL" id="SHG56115.1"/>
    </source>
</evidence>
<dbReference type="AlphaFoldDB" id="A0A1M5KTQ0"/>
<gene>
    <name evidence="2" type="ORF">SAMN04488530_103111</name>
</gene>
<name>A0A1M5KTQ0_9FIRM</name>
<dbReference type="PROSITE" id="PS51257">
    <property type="entry name" value="PROKAR_LIPOPROTEIN"/>
    <property type="match status" value="1"/>
</dbReference>
<accession>A0A1M5KTQ0</accession>
<dbReference type="EMBL" id="FQWX01000003">
    <property type="protein sequence ID" value="SHG56115.1"/>
    <property type="molecule type" value="Genomic_DNA"/>
</dbReference>